<keyword evidence="5 7" id="KW-0418">Kinase</keyword>
<keyword evidence="7" id="KW-0963">Cytoplasm</keyword>
<dbReference type="InterPro" id="IPR020568">
    <property type="entry name" value="Ribosomal_Su5_D2-typ_SF"/>
</dbReference>
<dbReference type="Gene3D" id="3.30.230.10">
    <property type="match status" value="1"/>
</dbReference>
<dbReference type="Pfam" id="PF08544">
    <property type="entry name" value="GHMP_kinases_C"/>
    <property type="match status" value="1"/>
</dbReference>
<dbReference type="EMBL" id="CP017267">
    <property type="protein sequence ID" value="APB31394.1"/>
    <property type="molecule type" value="Genomic_DNA"/>
</dbReference>
<evidence type="ECO:0000256" key="6">
    <source>
        <dbReference type="ARBA" id="ARBA00022840"/>
    </source>
</evidence>
<feature type="domain" description="GHMP kinase C-terminal" evidence="10">
    <location>
        <begin position="196"/>
        <end position="258"/>
    </location>
</feature>
<comment type="subcellular location">
    <subcellularLocation>
        <location evidence="7">Cytoplasm</location>
    </subcellularLocation>
</comment>
<comment type="catalytic activity">
    <reaction evidence="7">
        <text>L-homoserine + ATP = O-phospho-L-homoserine + ADP + H(+)</text>
        <dbReference type="Rhea" id="RHEA:13985"/>
        <dbReference type="ChEBI" id="CHEBI:15378"/>
        <dbReference type="ChEBI" id="CHEBI:30616"/>
        <dbReference type="ChEBI" id="CHEBI:57476"/>
        <dbReference type="ChEBI" id="CHEBI:57590"/>
        <dbReference type="ChEBI" id="CHEBI:456216"/>
        <dbReference type="EC" id="2.7.1.39"/>
    </reaction>
</comment>
<name>A0A1J0A656_9ENTE</name>
<evidence type="ECO:0000259" key="10">
    <source>
        <dbReference type="Pfam" id="PF08544"/>
    </source>
</evidence>
<protein>
    <recommendedName>
        <fullName evidence="7 8">Homoserine kinase</fullName>
        <shortName evidence="7">HK</shortName>
        <shortName evidence="7">HSK</shortName>
        <ecNumber evidence="7 8">2.7.1.39</ecNumber>
    </recommendedName>
</protein>
<dbReference type="PANTHER" id="PTHR20861">
    <property type="entry name" value="HOMOSERINE/4-DIPHOSPHOCYTIDYL-2-C-METHYL-D-ERYTHRITOL KINASE"/>
    <property type="match status" value="1"/>
</dbReference>
<dbReference type="Gene3D" id="3.30.70.890">
    <property type="entry name" value="GHMP kinase, C-terminal domain"/>
    <property type="match status" value="1"/>
</dbReference>
<comment type="function">
    <text evidence="7">Catalyzes the ATP-dependent phosphorylation of L-homoserine to L-homoserine phosphate.</text>
</comment>
<evidence type="ECO:0000256" key="2">
    <source>
        <dbReference type="ARBA" id="ARBA00022679"/>
    </source>
</evidence>
<keyword evidence="4 7" id="KW-0547">Nucleotide-binding</keyword>
<dbReference type="InterPro" id="IPR013750">
    <property type="entry name" value="GHMP_kinase_C_dom"/>
</dbReference>
<dbReference type="InterPro" id="IPR006204">
    <property type="entry name" value="GHMP_kinase_N_dom"/>
</dbReference>
<dbReference type="GO" id="GO:0009088">
    <property type="term" value="P:threonine biosynthetic process"/>
    <property type="evidence" value="ECO:0007669"/>
    <property type="project" value="UniProtKB-UniRule"/>
</dbReference>
<dbReference type="InterPro" id="IPR000870">
    <property type="entry name" value="Homoserine_kinase"/>
</dbReference>
<organism evidence="11 12">
    <name type="scientific">Vagococcus teuberi</name>
    <dbReference type="NCBI Taxonomy" id="519472"/>
    <lineage>
        <taxon>Bacteria</taxon>
        <taxon>Bacillati</taxon>
        <taxon>Bacillota</taxon>
        <taxon>Bacilli</taxon>
        <taxon>Lactobacillales</taxon>
        <taxon>Enterococcaceae</taxon>
        <taxon>Vagococcus</taxon>
    </lineage>
</organism>
<dbReference type="NCBIfam" id="TIGR00191">
    <property type="entry name" value="thrB"/>
    <property type="match status" value="1"/>
</dbReference>
<evidence type="ECO:0000313" key="12">
    <source>
        <dbReference type="Proteomes" id="UP000191200"/>
    </source>
</evidence>
<dbReference type="Proteomes" id="UP000191200">
    <property type="component" value="Chromosome"/>
</dbReference>
<keyword evidence="6 7" id="KW-0067">ATP-binding</keyword>
<evidence type="ECO:0000313" key="11">
    <source>
        <dbReference type="EMBL" id="APB31394.1"/>
    </source>
</evidence>
<comment type="similarity">
    <text evidence="7">Belongs to the GHMP kinase family. Homoserine kinase subfamily.</text>
</comment>
<sequence>MVCIKVPATSANVGVGFDTLGLAVTFYGECEVELSDKLEITGCPVAFQTEDNLIYQSYKYVLDDLKRPVTPIKLQIDSDIPFARGLGSSAVCIVSGVLAANELHQLHLSQDELVKYCTQIEGHPDNVVPALLGGLSASYQMNDDIFFQHYPVDESYQFVAFVPDFTLETSVARGVLPESYPLKTVVANQAKLLFLLDALKTGDAANLDKFLDDGIHQPYRKKLIDEYDIVEHIAKESGAKGFYISGSGSTLMGIFTSQVDMKGLNTSLSTLKHKWKALDLLVDYKGAEVCHRTI</sequence>
<dbReference type="EC" id="2.7.1.39" evidence="7 8"/>
<dbReference type="InterPro" id="IPR014721">
    <property type="entry name" value="Ribsml_uS5_D2-typ_fold_subgr"/>
</dbReference>
<dbReference type="InterPro" id="IPR036554">
    <property type="entry name" value="GHMP_kinase_C_sf"/>
</dbReference>
<comment type="pathway">
    <text evidence="7">Amino-acid biosynthesis; L-threonine biosynthesis; L-threonine from L-aspartate: step 4/5.</text>
</comment>
<evidence type="ECO:0000256" key="8">
    <source>
        <dbReference type="NCBIfam" id="TIGR00191"/>
    </source>
</evidence>
<evidence type="ECO:0000256" key="3">
    <source>
        <dbReference type="ARBA" id="ARBA00022697"/>
    </source>
</evidence>
<dbReference type="OrthoDB" id="9769912at2"/>
<dbReference type="SUPFAM" id="SSF54211">
    <property type="entry name" value="Ribosomal protein S5 domain 2-like"/>
    <property type="match status" value="1"/>
</dbReference>
<dbReference type="STRING" id="519472.BHY08_05855"/>
<dbReference type="RefSeq" id="WP_071456989.1">
    <property type="nucleotide sequence ID" value="NZ_CP017267.1"/>
</dbReference>
<dbReference type="AlphaFoldDB" id="A0A1J0A656"/>
<reference evidence="11 12" key="1">
    <citation type="submission" date="2016-09" db="EMBL/GenBank/DDBJ databases">
        <title>Vagococcus teuberi sp. nov., isolated from the Malian artisanal sour milk fene.</title>
        <authorList>
            <person name="Wullschleger S."/>
            <person name="Seifert C."/>
            <person name="Baumgartner S."/>
            <person name="Lacroix C."/>
            <person name="Bonfoh B."/>
            <person name="Stevens M.J."/>
            <person name="Meile L."/>
        </authorList>
    </citation>
    <scope>NUCLEOTIDE SEQUENCE [LARGE SCALE GENOMIC DNA]</scope>
    <source>
        <strain evidence="11 12">DSM 21459</strain>
    </source>
</reference>
<evidence type="ECO:0000256" key="1">
    <source>
        <dbReference type="ARBA" id="ARBA00022605"/>
    </source>
</evidence>
<dbReference type="PANTHER" id="PTHR20861:SF1">
    <property type="entry name" value="HOMOSERINE KINASE"/>
    <property type="match status" value="1"/>
</dbReference>
<evidence type="ECO:0000256" key="7">
    <source>
        <dbReference type="HAMAP-Rule" id="MF_00384"/>
    </source>
</evidence>
<evidence type="ECO:0000256" key="5">
    <source>
        <dbReference type="ARBA" id="ARBA00022777"/>
    </source>
</evidence>
<keyword evidence="12" id="KW-1185">Reference proteome</keyword>
<evidence type="ECO:0000259" key="9">
    <source>
        <dbReference type="Pfam" id="PF00288"/>
    </source>
</evidence>
<dbReference type="KEGG" id="vte:BHY08_05855"/>
<dbReference type="SUPFAM" id="SSF55060">
    <property type="entry name" value="GHMP Kinase, C-terminal domain"/>
    <property type="match status" value="1"/>
</dbReference>
<proteinExistence type="inferred from homology"/>
<dbReference type="HAMAP" id="MF_00384">
    <property type="entry name" value="Homoser_kinase"/>
    <property type="match status" value="1"/>
</dbReference>
<accession>A0A1J0A656</accession>
<dbReference type="GO" id="GO:0005524">
    <property type="term" value="F:ATP binding"/>
    <property type="evidence" value="ECO:0007669"/>
    <property type="project" value="UniProtKB-UniRule"/>
</dbReference>
<dbReference type="GO" id="GO:0004413">
    <property type="term" value="F:homoserine kinase activity"/>
    <property type="evidence" value="ECO:0007669"/>
    <property type="project" value="UniProtKB-UniRule"/>
</dbReference>
<keyword evidence="1 7" id="KW-0028">Amino-acid biosynthesis</keyword>
<keyword evidence="2 7" id="KW-0808">Transferase</keyword>
<keyword evidence="3 7" id="KW-0791">Threonine biosynthesis</keyword>
<dbReference type="GO" id="GO:0005737">
    <property type="term" value="C:cytoplasm"/>
    <property type="evidence" value="ECO:0007669"/>
    <property type="project" value="UniProtKB-SubCell"/>
</dbReference>
<dbReference type="PIRSF" id="PIRSF000676">
    <property type="entry name" value="Homoser_kin"/>
    <property type="match status" value="1"/>
</dbReference>
<dbReference type="PRINTS" id="PR00958">
    <property type="entry name" value="HOMSERKINASE"/>
</dbReference>
<comment type="caution">
    <text evidence="7">Lacks conserved residue(s) required for the propagation of feature annotation.</text>
</comment>
<feature type="domain" description="GHMP kinase N-terminal" evidence="9">
    <location>
        <begin position="52"/>
        <end position="134"/>
    </location>
</feature>
<evidence type="ECO:0000256" key="4">
    <source>
        <dbReference type="ARBA" id="ARBA00022741"/>
    </source>
</evidence>
<dbReference type="UniPathway" id="UPA00050">
    <property type="reaction ID" value="UER00064"/>
</dbReference>
<gene>
    <name evidence="7" type="primary">thrB</name>
    <name evidence="11" type="ORF">BHY08_05855</name>
</gene>
<dbReference type="Pfam" id="PF00288">
    <property type="entry name" value="GHMP_kinases_N"/>
    <property type="match status" value="1"/>
</dbReference>